<sequence>MKTTTGQMIPLGMTSRPLGPWLSARCVLSTLSDHALFRQQGNVSAEALHFVEESPAMMSTLSGNASACGYLNKPNMTIYPFDNLVSVSLNSVLVSSLPMGACGACLEIRCDDITSVCSSPVTSQVVQVNGHCGPAGGSTVNVATLTVGPNIFSLLSPIQNGNIAAQYRQIECRPPTRIVAEVLTLSDCYAASSTNSTTMVSNDSLGYQANVSSSTVKPTSNSSLLGRLQPYNNRSSSSDPGSKSPIGTVHDQKSVSMTLSFSNVASSASIATVYITSQALNHLNHPSVFEPAADTADAENITILAFHPGAAVATDKQTSSRNNPSSSNSIMINETNNNTSIPGRSSATDKSAQVMWTSMANTPADTAVWRVEGLLDEPAPDVGCYSLRLTDSWGRQLTIRCAIPTNATNESSYLLNGQFPPLDTPWINNTQLLLLTPSGELGNIMTSTQPLSQHVFGNSGVSQPEDLLGLVPTQPLPLPVINGTPSVIPTYKLYIPEDISSLLENQDLITTSQIGSAVMNEQPAADMKLLSPVAGNSKEALTTTADAAPKQITLDSSAWGKTPDNPGLLLPGVTSKTG</sequence>
<dbReference type="EMBL" id="BEGY01000017">
    <property type="protein sequence ID" value="GAX76435.1"/>
    <property type="molecule type" value="Genomic_DNA"/>
</dbReference>
<protein>
    <recommendedName>
        <fullName evidence="2">Expansin-like EG45 domain-containing protein</fullName>
    </recommendedName>
</protein>
<dbReference type="InterPro" id="IPR007112">
    <property type="entry name" value="Expansin/allergen_DPBB_dom"/>
</dbReference>
<dbReference type="SUPFAM" id="SSF50685">
    <property type="entry name" value="Barwin-like endoglucanases"/>
    <property type="match status" value="1"/>
</dbReference>
<proteinExistence type="predicted"/>
<feature type="region of interest" description="Disordered" evidence="1">
    <location>
        <begin position="312"/>
        <end position="348"/>
    </location>
</feature>
<feature type="domain" description="Expansin-like EG45" evidence="2">
    <location>
        <begin position="65"/>
        <end position="177"/>
    </location>
</feature>
<feature type="region of interest" description="Disordered" evidence="1">
    <location>
        <begin position="210"/>
        <end position="249"/>
    </location>
</feature>
<evidence type="ECO:0000256" key="1">
    <source>
        <dbReference type="SAM" id="MobiDB-lite"/>
    </source>
</evidence>
<feature type="compositionally biased region" description="Low complexity" evidence="1">
    <location>
        <begin position="319"/>
        <end position="329"/>
    </location>
</feature>
<keyword evidence="4" id="KW-1185">Reference proteome</keyword>
<feature type="region of interest" description="Disordered" evidence="1">
    <location>
        <begin position="554"/>
        <end position="578"/>
    </location>
</feature>
<gene>
    <name evidence="3" type="ORF">CEUSTIGMA_g3880.t1</name>
</gene>
<organism evidence="3 4">
    <name type="scientific">Chlamydomonas eustigma</name>
    <dbReference type="NCBI Taxonomy" id="1157962"/>
    <lineage>
        <taxon>Eukaryota</taxon>
        <taxon>Viridiplantae</taxon>
        <taxon>Chlorophyta</taxon>
        <taxon>core chlorophytes</taxon>
        <taxon>Chlorophyceae</taxon>
        <taxon>CS clade</taxon>
        <taxon>Chlamydomonadales</taxon>
        <taxon>Chlamydomonadaceae</taxon>
        <taxon>Chlamydomonas</taxon>
    </lineage>
</organism>
<name>A0A250X059_9CHLO</name>
<feature type="compositionally biased region" description="Low complexity" evidence="1">
    <location>
        <begin position="210"/>
        <end position="223"/>
    </location>
</feature>
<dbReference type="InterPro" id="IPR036908">
    <property type="entry name" value="RlpA-like_sf"/>
</dbReference>
<evidence type="ECO:0000313" key="4">
    <source>
        <dbReference type="Proteomes" id="UP000232323"/>
    </source>
</evidence>
<accession>A0A250X059</accession>
<reference evidence="3 4" key="1">
    <citation type="submission" date="2017-08" db="EMBL/GenBank/DDBJ databases">
        <title>Acidophilic green algal genome provides insights into adaptation to an acidic environment.</title>
        <authorList>
            <person name="Hirooka S."/>
            <person name="Hirose Y."/>
            <person name="Kanesaki Y."/>
            <person name="Higuchi S."/>
            <person name="Fujiwara T."/>
            <person name="Onuma R."/>
            <person name="Era A."/>
            <person name="Ohbayashi R."/>
            <person name="Uzuka A."/>
            <person name="Nozaki H."/>
            <person name="Yoshikawa H."/>
            <person name="Miyagishima S.Y."/>
        </authorList>
    </citation>
    <scope>NUCLEOTIDE SEQUENCE [LARGE SCALE GENOMIC DNA]</scope>
    <source>
        <strain evidence="3 4">NIES-2499</strain>
    </source>
</reference>
<evidence type="ECO:0000313" key="3">
    <source>
        <dbReference type="EMBL" id="GAX76435.1"/>
    </source>
</evidence>
<feature type="compositionally biased region" description="Polar residues" evidence="1">
    <location>
        <begin position="330"/>
        <end position="348"/>
    </location>
</feature>
<feature type="compositionally biased region" description="Low complexity" evidence="1">
    <location>
        <begin position="235"/>
        <end position="244"/>
    </location>
</feature>
<dbReference type="AlphaFoldDB" id="A0A250X059"/>
<comment type="caution">
    <text evidence="3">The sequence shown here is derived from an EMBL/GenBank/DDBJ whole genome shotgun (WGS) entry which is preliminary data.</text>
</comment>
<dbReference type="PROSITE" id="PS50842">
    <property type="entry name" value="EXPANSIN_EG45"/>
    <property type="match status" value="1"/>
</dbReference>
<dbReference type="Proteomes" id="UP000232323">
    <property type="component" value="Unassembled WGS sequence"/>
</dbReference>
<evidence type="ECO:0000259" key="2">
    <source>
        <dbReference type="PROSITE" id="PS50842"/>
    </source>
</evidence>
<dbReference type="Gene3D" id="2.40.40.10">
    <property type="entry name" value="RlpA-like domain"/>
    <property type="match status" value="1"/>
</dbReference>